<dbReference type="Proteomes" id="UP000215256">
    <property type="component" value="Plasmid unnamed1"/>
</dbReference>
<protein>
    <submittedName>
        <fullName evidence="1">Uncharacterized protein</fullName>
    </submittedName>
</protein>
<organism evidence="1 2">
    <name type="scientific">Ochrobactrum quorumnocens</name>
    <dbReference type="NCBI Taxonomy" id="271865"/>
    <lineage>
        <taxon>Bacteria</taxon>
        <taxon>Pseudomonadati</taxon>
        <taxon>Pseudomonadota</taxon>
        <taxon>Alphaproteobacteria</taxon>
        <taxon>Hyphomicrobiales</taxon>
        <taxon>Brucellaceae</taxon>
        <taxon>Brucella/Ochrobactrum group</taxon>
        <taxon>Ochrobactrum</taxon>
    </lineage>
</organism>
<sequence length="41" mass="4295">MMGKTTRVMKQSIAKAKNPFCGYLVVEAETAVAAAHLGACP</sequence>
<evidence type="ECO:0000313" key="2">
    <source>
        <dbReference type="Proteomes" id="UP000215256"/>
    </source>
</evidence>
<geneLocation type="plasmid" evidence="1 2">
    <name>unnamed1</name>
</geneLocation>
<keyword evidence="1" id="KW-0614">Plasmid</keyword>
<dbReference type="AlphaFoldDB" id="A0A248UPK3"/>
<evidence type="ECO:0000313" key="1">
    <source>
        <dbReference type="EMBL" id="ASV88665.1"/>
    </source>
</evidence>
<dbReference type="KEGG" id="och:CES85_3377"/>
<accession>A0A248UPK3</accession>
<proteinExistence type="predicted"/>
<gene>
    <name evidence="1" type="ORF">CES85_3377</name>
</gene>
<dbReference type="EMBL" id="CP022605">
    <property type="protein sequence ID" value="ASV88665.1"/>
    <property type="molecule type" value="Genomic_DNA"/>
</dbReference>
<reference evidence="1 2" key="1">
    <citation type="submission" date="2017-07" db="EMBL/GenBank/DDBJ databases">
        <title>Phylogenetic study on the rhizospheric bacterium Ochrobactrum sp. A44.</title>
        <authorList>
            <person name="Krzyzanowska D.M."/>
            <person name="Ossowicki A."/>
            <person name="Rajewska M."/>
            <person name="Maciag T."/>
            <person name="Kaczynski Z."/>
            <person name="Czerwicka M."/>
            <person name="Jafra S."/>
        </authorList>
    </citation>
    <scope>NUCLEOTIDE SEQUENCE [LARGE SCALE GENOMIC DNA]</scope>
    <source>
        <strain evidence="1 2">A44</strain>
        <plasmid evidence="1 2">unnamed1</plasmid>
    </source>
</reference>
<name>A0A248UPK3_9HYPH</name>